<name>A0A164TF40_DAUCS</name>
<proteinExistence type="predicted"/>
<comment type="caution">
    <text evidence="2">The sequence shown here is derived from an EMBL/GenBank/DDBJ whole genome shotgun (WGS) entry which is preliminary data.</text>
</comment>
<reference evidence="2" key="1">
    <citation type="journal article" date="2016" name="Nat. Genet.">
        <title>A high-quality carrot genome assembly provides new insights into carotenoid accumulation and asterid genome evolution.</title>
        <authorList>
            <person name="Iorizzo M."/>
            <person name="Ellison S."/>
            <person name="Senalik D."/>
            <person name="Zeng P."/>
            <person name="Satapoomin P."/>
            <person name="Huang J."/>
            <person name="Bowman M."/>
            <person name="Iovene M."/>
            <person name="Sanseverino W."/>
            <person name="Cavagnaro P."/>
            <person name="Yildiz M."/>
            <person name="Macko-Podgorni A."/>
            <person name="Moranska E."/>
            <person name="Grzebelus E."/>
            <person name="Grzebelus D."/>
            <person name="Ashrafi H."/>
            <person name="Zheng Z."/>
            <person name="Cheng S."/>
            <person name="Spooner D."/>
            <person name="Van Deynze A."/>
            <person name="Simon P."/>
        </authorList>
    </citation>
    <scope>NUCLEOTIDE SEQUENCE [LARGE SCALE GENOMIC DNA]</scope>
    <source>
        <tissue evidence="2">Leaf</tissue>
    </source>
</reference>
<sequence>MSGPQCCENPPNLNSTSETTLTGCVEELGGLKCYVVGSPDSKIAVLLISDIFGYEAPNLRNLAEKVSAAGFYVVVPNFMHDDPYVPENAERPLGVWLKDHPTEQGFNEAKLIVEAIKSKGVSKIGAAGFCWGAKVTVDLAKHPYVQAAVILHPSFVTVDDIQGVKVPISILGAEHDQMSPPELVKQFEGVLYKKPEHILTRLGYQLDEVLTSWILKVGFWETLLMVDCFVKIFPGVVHGWSVRYKAEDVAAVKCAEEAHQDMLGWFTKYLK</sequence>
<dbReference type="GO" id="GO:0016787">
    <property type="term" value="F:hydrolase activity"/>
    <property type="evidence" value="ECO:0007669"/>
    <property type="project" value="InterPro"/>
</dbReference>
<accession>A0A164TF40</accession>
<dbReference type="SUPFAM" id="SSF53474">
    <property type="entry name" value="alpha/beta-Hydrolases"/>
    <property type="match status" value="1"/>
</dbReference>
<gene>
    <name evidence="2" type="ORF">DCAR_024572</name>
</gene>
<dbReference type="PANTHER" id="PTHR17630">
    <property type="entry name" value="DIENELACTONE HYDROLASE"/>
    <property type="match status" value="1"/>
</dbReference>
<dbReference type="PANTHER" id="PTHR17630:SF97">
    <property type="entry name" value="ENDO-1,31,4-BETA-D-GLUCANASE-LIKE"/>
    <property type="match status" value="1"/>
</dbReference>
<protein>
    <recommendedName>
        <fullName evidence="1">Dienelactone hydrolase domain-containing protein</fullName>
    </recommendedName>
</protein>
<dbReference type="Gene3D" id="3.40.50.1820">
    <property type="entry name" value="alpha/beta hydrolase"/>
    <property type="match status" value="1"/>
</dbReference>
<dbReference type="AlphaFoldDB" id="A0A164TF40"/>
<evidence type="ECO:0000259" key="1">
    <source>
        <dbReference type="Pfam" id="PF01738"/>
    </source>
</evidence>
<dbReference type="EMBL" id="LNRQ01000007">
    <property type="protein sequence ID" value="KZM87438.1"/>
    <property type="molecule type" value="Genomic_DNA"/>
</dbReference>
<dbReference type="STRING" id="79200.A0A164TF40"/>
<evidence type="ECO:0000313" key="2">
    <source>
        <dbReference type="EMBL" id="KZM87438.1"/>
    </source>
</evidence>
<dbReference type="InterPro" id="IPR029058">
    <property type="entry name" value="AB_hydrolase_fold"/>
</dbReference>
<organism evidence="2">
    <name type="scientific">Daucus carota subsp. sativus</name>
    <name type="common">Carrot</name>
    <dbReference type="NCBI Taxonomy" id="79200"/>
    <lineage>
        <taxon>Eukaryota</taxon>
        <taxon>Viridiplantae</taxon>
        <taxon>Streptophyta</taxon>
        <taxon>Embryophyta</taxon>
        <taxon>Tracheophyta</taxon>
        <taxon>Spermatophyta</taxon>
        <taxon>Magnoliopsida</taxon>
        <taxon>eudicotyledons</taxon>
        <taxon>Gunneridae</taxon>
        <taxon>Pentapetalae</taxon>
        <taxon>asterids</taxon>
        <taxon>campanulids</taxon>
        <taxon>Apiales</taxon>
        <taxon>Apiaceae</taxon>
        <taxon>Apioideae</taxon>
        <taxon>Scandiceae</taxon>
        <taxon>Daucinae</taxon>
        <taxon>Daucus</taxon>
        <taxon>Daucus sect. Daucus</taxon>
    </lineage>
</organism>
<dbReference type="InterPro" id="IPR002925">
    <property type="entry name" value="Dienelactn_hydro"/>
</dbReference>
<feature type="domain" description="Dienelactone hydrolase" evidence="1">
    <location>
        <begin position="33"/>
        <end position="193"/>
    </location>
</feature>
<dbReference type="Gramene" id="KZM87438">
    <property type="protein sequence ID" value="KZM87438"/>
    <property type="gene ID" value="DCAR_024572"/>
</dbReference>
<dbReference type="Pfam" id="PF01738">
    <property type="entry name" value="DLH"/>
    <property type="match status" value="1"/>
</dbReference>
<dbReference type="OMA" id="YPPPKVA"/>